<dbReference type="AlphaFoldDB" id="A0AAN8JW36"/>
<feature type="compositionally biased region" description="Low complexity" evidence="6">
    <location>
        <begin position="137"/>
        <end position="150"/>
    </location>
</feature>
<gene>
    <name evidence="8" type="ORF">SNE40_009714</name>
</gene>
<dbReference type="GO" id="GO:0005524">
    <property type="term" value="F:ATP binding"/>
    <property type="evidence" value="ECO:0007669"/>
    <property type="project" value="UniProtKB-KW"/>
</dbReference>
<organism evidence="8 9">
    <name type="scientific">Patella caerulea</name>
    <name type="common">Rayed Mediterranean limpet</name>
    <dbReference type="NCBI Taxonomy" id="87958"/>
    <lineage>
        <taxon>Eukaryota</taxon>
        <taxon>Metazoa</taxon>
        <taxon>Spiralia</taxon>
        <taxon>Lophotrochozoa</taxon>
        <taxon>Mollusca</taxon>
        <taxon>Gastropoda</taxon>
        <taxon>Patellogastropoda</taxon>
        <taxon>Patelloidea</taxon>
        <taxon>Patellidae</taxon>
        <taxon>Patella</taxon>
    </lineage>
</organism>
<feature type="domain" description="Alpha-type protein kinase" evidence="7">
    <location>
        <begin position="225"/>
        <end position="455"/>
    </location>
</feature>
<evidence type="ECO:0000256" key="5">
    <source>
        <dbReference type="ARBA" id="ARBA00022840"/>
    </source>
</evidence>
<reference evidence="8 9" key="1">
    <citation type="submission" date="2024-01" db="EMBL/GenBank/DDBJ databases">
        <title>The genome of the rayed Mediterranean limpet Patella caerulea (Linnaeus, 1758).</title>
        <authorList>
            <person name="Anh-Thu Weber A."/>
            <person name="Halstead-Nussloch G."/>
        </authorList>
    </citation>
    <scope>NUCLEOTIDE SEQUENCE [LARGE SCALE GENOMIC DNA]</scope>
    <source>
        <strain evidence="8">AATW-2023a</strain>
        <tissue evidence="8">Whole specimen</tissue>
    </source>
</reference>
<dbReference type="GO" id="GO:1903013">
    <property type="term" value="P:response to differentiation-inducing factor 1"/>
    <property type="evidence" value="ECO:0007669"/>
    <property type="project" value="TreeGrafter"/>
</dbReference>
<proteinExistence type="predicted"/>
<protein>
    <recommendedName>
        <fullName evidence="7">Alpha-type protein kinase domain-containing protein</fullName>
    </recommendedName>
</protein>
<feature type="region of interest" description="Disordered" evidence="6">
    <location>
        <begin position="130"/>
        <end position="167"/>
    </location>
</feature>
<dbReference type="GO" id="GO:0031037">
    <property type="term" value="P:myosin II filament disassembly"/>
    <property type="evidence" value="ECO:0007669"/>
    <property type="project" value="TreeGrafter"/>
</dbReference>
<comment type="caution">
    <text evidence="8">The sequence shown here is derived from an EMBL/GenBank/DDBJ whole genome shotgun (WGS) entry which is preliminary data.</text>
</comment>
<evidence type="ECO:0000313" key="9">
    <source>
        <dbReference type="Proteomes" id="UP001347796"/>
    </source>
</evidence>
<dbReference type="SUPFAM" id="SSF56112">
    <property type="entry name" value="Protein kinase-like (PK-like)"/>
    <property type="match status" value="1"/>
</dbReference>
<name>A0AAN8JW36_PATCE</name>
<dbReference type="GO" id="GO:0004674">
    <property type="term" value="F:protein serine/threonine kinase activity"/>
    <property type="evidence" value="ECO:0007669"/>
    <property type="project" value="UniProtKB-KW"/>
</dbReference>
<evidence type="ECO:0000256" key="1">
    <source>
        <dbReference type="ARBA" id="ARBA00022527"/>
    </source>
</evidence>
<evidence type="ECO:0000256" key="6">
    <source>
        <dbReference type="SAM" id="MobiDB-lite"/>
    </source>
</evidence>
<sequence>MSKPTTCNNKRKWDDMKKAMANRRKGRAVGTKAEESDVTMTVQRLSENVEGKWQKYQRMGPLTMVKINGDVTLDSIRDACIKGFDIPAEKYSCDIMAGERGPSLSDISQIKNINKVLHIRFYHQADTDISSCRPTSSRRSANNMPSSSSSRDIDQIGNRNSNGRSACPDSTVLYSIPAESHPHCSKSDGPSQYPVSVSLSSMLKLGKLIKPEYTEKEVMELLLEKFDIKTKQWCEPIEVKMSVCTKPFGSGGFREAYYATSLSGLSSSTKYVLKKYFVDQIQTIEAVFGSVENHTRKSVQMNALANNFALSLKIESPPEYGPVFSFNEVYFAKTSRNDFVSIEKYIPGDFKKYINNTGVIVKANTPDLELSLKAESFVHFTYERSDHSLMVVDIQGSEYKLYDPEIATSILNEVKDGLDGEVFFCMGNLSSMAIENFLKQHMCNTYCTMLGLKGNK</sequence>
<dbReference type="InterPro" id="IPR004166">
    <property type="entry name" value="a-kinase_dom"/>
</dbReference>
<dbReference type="SMART" id="SM00811">
    <property type="entry name" value="Alpha_kinase"/>
    <property type="match status" value="1"/>
</dbReference>
<keyword evidence="3" id="KW-0547">Nucleotide-binding</keyword>
<evidence type="ECO:0000259" key="7">
    <source>
        <dbReference type="PROSITE" id="PS51158"/>
    </source>
</evidence>
<dbReference type="EMBL" id="JAZGQO010000007">
    <property type="protein sequence ID" value="KAK6181938.1"/>
    <property type="molecule type" value="Genomic_DNA"/>
</dbReference>
<dbReference type="Gene3D" id="3.30.200.20">
    <property type="entry name" value="Phosphorylase Kinase, domain 1"/>
    <property type="match status" value="1"/>
</dbReference>
<dbReference type="Gene3D" id="3.20.200.10">
    <property type="entry name" value="MHCK/EF2 kinase"/>
    <property type="match status" value="1"/>
</dbReference>
<dbReference type="Proteomes" id="UP001347796">
    <property type="component" value="Unassembled WGS sequence"/>
</dbReference>
<evidence type="ECO:0000256" key="4">
    <source>
        <dbReference type="ARBA" id="ARBA00022777"/>
    </source>
</evidence>
<dbReference type="Pfam" id="PF02816">
    <property type="entry name" value="Alpha_kinase"/>
    <property type="match status" value="1"/>
</dbReference>
<keyword evidence="1" id="KW-0723">Serine/threonine-protein kinase</keyword>
<evidence type="ECO:0000256" key="2">
    <source>
        <dbReference type="ARBA" id="ARBA00022679"/>
    </source>
</evidence>
<accession>A0AAN8JW36</accession>
<dbReference type="PANTHER" id="PTHR45992">
    <property type="entry name" value="EUKARYOTIC ELONGATION FACTOR 2 KINASE-RELATED"/>
    <property type="match status" value="1"/>
</dbReference>
<keyword evidence="2" id="KW-0808">Transferase</keyword>
<dbReference type="PROSITE" id="PS51158">
    <property type="entry name" value="ALPHA_KINASE"/>
    <property type="match status" value="1"/>
</dbReference>
<keyword evidence="9" id="KW-1185">Reference proteome</keyword>
<dbReference type="InterPro" id="IPR011009">
    <property type="entry name" value="Kinase-like_dom_sf"/>
</dbReference>
<dbReference type="PANTHER" id="PTHR45992:SF2">
    <property type="entry name" value="EUKARYOTIC ELONGATION FACTOR 2 KINASE"/>
    <property type="match status" value="1"/>
</dbReference>
<dbReference type="InterPro" id="IPR051852">
    <property type="entry name" value="Alpha-type_PK"/>
</dbReference>
<evidence type="ECO:0000313" key="8">
    <source>
        <dbReference type="EMBL" id="KAK6181938.1"/>
    </source>
</evidence>
<dbReference type="CDD" id="cd04515">
    <property type="entry name" value="Alpha_kinase"/>
    <property type="match status" value="1"/>
</dbReference>
<keyword evidence="5" id="KW-0067">ATP-binding</keyword>
<evidence type="ECO:0000256" key="3">
    <source>
        <dbReference type="ARBA" id="ARBA00022741"/>
    </source>
</evidence>
<keyword evidence="4" id="KW-0418">Kinase</keyword>